<organism evidence="1 2">
    <name type="scientific">Hungatella effluvii</name>
    <dbReference type="NCBI Taxonomy" id="1096246"/>
    <lineage>
        <taxon>Bacteria</taxon>
        <taxon>Bacillati</taxon>
        <taxon>Bacillota</taxon>
        <taxon>Clostridia</taxon>
        <taxon>Lachnospirales</taxon>
        <taxon>Lachnospiraceae</taxon>
        <taxon>Hungatella</taxon>
    </lineage>
</organism>
<protein>
    <submittedName>
        <fullName evidence="1">Uncharacterized protein</fullName>
    </submittedName>
</protein>
<name>A0A2V3XYA5_9FIRM</name>
<keyword evidence="2" id="KW-1185">Reference proteome</keyword>
<gene>
    <name evidence="1" type="ORF">DFR60_12638</name>
</gene>
<accession>A0A2V3XYA5</accession>
<sequence>MNKRIRKKKEKQQLAWTIRELVTETLRHGNVDNRLLHYGKRHSQHMEKQEQLSHVLQTAFPTVP</sequence>
<dbReference type="EMBL" id="QJKD01000026">
    <property type="protein sequence ID" value="PXX44551.1"/>
    <property type="molecule type" value="Genomic_DNA"/>
</dbReference>
<proteinExistence type="predicted"/>
<dbReference type="Proteomes" id="UP000248057">
    <property type="component" value="Unassembled WGS sequence"/>
</dbReference>
<evidence type="ECO:0000313" key="2">
    <source>
        <dbReference type="Proteomes" id="UP000248057"/>
    </source>
</evidence>
<reference evidence="1 2" key="1">
    <citation type="submission" date="2018-05" db="EMBL/GenBank/DDBJ databases">
        <title>Genomic Encyclopedia of Type Strains, Phase IV (KMG-IV): sequencing the most valuable type-strain genomes for metagenomic binning, comparative biology and taxonomic classification.</title>
        <authorList>
            <person name="Goeker M."/>
        </authorList>
    </citation>
    <scope>NUCLEOTIDE SEQUENCE [LARGE SCALE GENOMIC DNA]</scope>
    <source>
        <strain evidence="1 2">DSM 24995</strain>
    </source>
</reference>
<evidence type="ECO:0000313" key="1">
    <source>
        <dbReference type="EMBL" id="PXX44551.1"/>
    </source>
</evidence>
<comment type="caution">
    <text evidence="1">The sequence shown here is derived from an EMBL/GenBank/DDBJ whole genome shotgun (WGS) entry which is preliminary data.</text>
</comment>
<dbReference type="AlphaFoldDB" id="A0A2V3XYA5"/>
<dbReference type="GeneID" id="86064827"/>
<dbReference type="RefSeq" id="WP_110326358.1">
    <property type="nucleotide sequence ID" value="NZ_QJKD01000026.1"/>
</dbReference>